<dbReference type="InterPro" id="IPR051583">
    <property type="entry name" value="YAP1"/>
</dbReference>
<keyword evidence="3" id="KW-0963">Cytoplasm</keyword>
<name>A0A3M7RCL6_BRAPC</name>
<dbReference type="STRING" id="10195.A0A3M7RCL6"/>
<reference evidence="7 8" key="1">
    <citation type="journal article" date="2018" name="Sci. Rep.">
        <title>Genomic signatures of local adaptation to the degree of environmental predictability in rotifers.</title>
        <authorList>
            <person name="Franch-Gras L."/>
            <person name="Hahn C."/>
            <person name="Garcia-Roger E.M."/>
            <person name="Carmona M.J."/>
            <person name="Serra M."/>
            <person name="Gomez A."/>
        </authorList>
    </citation>
    <scope>NUCLEOTIDE SEQUENCE [LARGE SCALE GENOMIC DNA]</scope>
    <source>
        <strain evidence="7">HYR1</strain>
    </source>
</reference>
<gene>
    <name evidence="7" type="ORF">BpHYR1_019460</name>
</gene>
<evidence type="ECO:0000256" key="2">
    <source>
        <dbReference type="ARBA" id="ARBA00004496"/>
    </source>
</evidence>
<sequence>MSTNSLIGSPSRISHAKRKMPESFYRPPVQKTQLFSASEILPHSIHHSHTNSLPVDASPQQLASLANAHSANNLYDKSKSVKNTSHMYYLPKNDSQLAISPLVKSEQQYFHSKTYSLPCTFDPVQQNSHLMGNGHNLAPPSRSQNPIGDIPLPPGWSSEKTPTGQPYFINHSLKNTTWEDPRKLYNLPMNQNEICSELRSKIARTIPLPPGWEEARTVNGEVYYINHNIKTTCWEDPRINIYIQQEQQKLYASQNLNQKTPYANGFMDPNHSYQLSQPSLSSSSASITSSNNSIASLSRSDSNLNLAHGSESNQQKFSQNLPNLANKSAKEKIELLNKSLEEVAKQRSVVCKQLEDLSRLESNLKLKLSPQDLEDVLNRLKLNDTKMGSFSSFETKIPKQLTNFIPKNELTPSKSQNEINSPLKDKVTSSDMDSTILAESSTNN</sequence>
<evidence type="ECO:0000256" key="4">
    <source>
        <dbReference type="ARBA" id="ARBA00023242"/>
    </source>
</evidence>
<organism evidence="7 8">
    <name type="scientific">Brachionus plicatilis</name>
    <name type="common">Marine rotifer</name>
    <name type="synonym">Brachionus muelleri</name>
    <dbReference type="NCBI Taxonomy" id="10195"/>
    <lineage>
        <taxon>Eukaryota</taxon>
        <taxon>Metazoa</taxon>
        <taxon>Spiralia</taxon>
        <taxon>Gnathifera</taxon>
        <taxon>Rotifera</taxon>
        <taxon>Eurotatoria</taxon>
        <taxon>Monogononta</taxon>
        <taxon>Pseudotrocha</taxon>
        <taxon>Ploima</taxon>
        <taxon>Brachionidae</taxon>
        <taxon>Brachionus</taxon>
    </lineage>
</organism>
<dbReference type="GO" id="GO:0035329">
    <property type="term" value="P:hippo signaling"/>
    <property type="evidence" value="ECO:0007669"/>
    <property type="project" value="TreeGrafter"/>
</dbReference>
<dbReference type="CDD" id="cd00201">
    <property type="entry name" value="WW"/>
    <property type="match status" value="2"/>
</dbReference>
<dbReference type="Gene3D" id="2.20.70.10">
    <property type="match status" value="2"/>
</dbReference>
<dbReference type="GO" id="GO:0003713">
    <property type="term" value="F:transcription coactivator activity"/>
    <property type="evidence" value="ECO:0007669"/>
    <property type="project" value="TreeGrafter"/>
</dbReference>
<comment type="subcellular location">
    <subcellularLocation>
        <location evidence="2">Cytoplasm</location>
    </subcellularLocation>
    <subcellularLocation>
        <location evidence="1">Nucleus</location>
    </subcellularLocation>
</comment>
<dbReference type="PANTHER" id="PTHR17616">
    <property type="entry name" value="YES-ASSOCIATED PROTEIN YAP1 FAMILY MEMBER"/>
    <property type="match status" value="1"/>
</dbReference>
<feature type="region of interest" description="Disordered" evidence="5">
    <location>
        <begin position="407"/>
        <end position="444"/>
    </location>
</feature>
<accession>A0A3M7RCL6</accession>
<dbReference type="EMBL" id="REGN01003747">
    <property type="protein sequence ID" value="RNA21008.1"/>
    <property type="molecule type" value="Genomic_DNA"/>
</dbReference>
<dbReference type="AlphaFoldDB" id="A0A3M7RCL6"/>
<dbReference type="OrthoDB" id="9381898at2759"/>
<proteinExistence type="predicted"/>
<evidence type="ECO:0000313" key="7">
    <source>
        <dbReference type="EMBL" id="RNA21008.1"/>
    </source>
</evidence>
<dbReference type="PROSITE" id="PS01159">
    <property type="entry name" value="WW_DOMAIN_1"/>
    <property type="match status" value="2"/>
</dbReference>
<feature type="compositionally biased region" description="Polar residues" evidence="5">
    <location>
        <begin position="429"/>
        <end position="444"/>
    </location>
</feature>
<dbReference type="GO" id="GO:0005737">
    <property type="term" value="C:cytoplasm"/>
    <property type="evidence" value="ECO:0007669"/>
    <property type="project" value="UniProtKB-SubCell"/>
</dbReference>
<feature type="region of interest" description="Disordered" evidence="5">
    <location>
        <begin position="262"/>
        <end position="285"/>
    </location>
</feature>
<protein>
    <submittedName>
        <fullName evidence="7">Transcriptional coactivator YAP1 isoform X1</fullName>
    </submittedName>
</protein>
<comment type="caution">
    <text evidence="7">The sequence shown here is derived from an EMBL/GenBank/DDBJ whole genome shotgun (WGS) entry which is preliminary data.</text>
</comment>
<dbReference type="SMART" id="SM00456">
    <property type="entry name" value="WW"/>
    <property type="match status" value="2"/>
</dbReference>
<feature type="domain" description="WW" evidence="6">
    <location>
        <begin position="206"/>
        <end position="239"/>
    </location>
</feature>
<dbReference type="PANTHER" id="PTHR17616:SF8">
    <property type="entry name" value="TRANSCRIPTIONAL COACTIVATOR YORKIE"/>
    <property type="match status" value="1"/>
</dbReference>
<evidence type="ECO:0000256" key="5">
    <source>
        <dbReference type="SAM" id="MobiDB-lite"/>
    </source>
</evidence>
<dbReference type="GO" id="GO:0005634">
    <property type="term" value="C:nucleus"/>
    <property type="evidence" value="ECO:0007669"/>
    <property type="project" value="UniProtKB-SubCell"/>
</dbReference>
<evidence type="ECO:0000259" key="6">
    <source>
        <dbReference type="PROSITE" id="PS50020"/>
    </source>
</evidence>
<dbReference type="InterPro" id="IPR001202">
    <property type="entry name" value="WW_dom"/>
</dbReference>
<evidence type="ECO:0000256" key="1">
    <source>
        <dbReference type="ARBA" id="ARBA00004123"/>
    </source>
</evidence>
<keyword evidence="8" id="KW-1185">Reference proteome</keyword>
<dbReference type="InterPro" id="IPR036020">
    <property type="entry name" value="WW_dom_sf"/>
</dbReference>
<feature type="compositionally biased region" description="Polar residues" evidence="5">
    <location>
        <begin position="407"/>
        <end position="420"/>
    </location>
</feature>
<feature type="domain" description="WW" evidence="6">
    <location>
        <begin position="150"/>
        <end position="183"/>
    </location>
</feature>
<evidence type="ECO:0000256" key="3">
    <source>
        <dbReference type="ARBA" id="ARBA00022490"/>
    </source>
</evidence>
<dbReference type="PROSITE" id="PS50020">
    <property type="entry name" value="WW_DOMAIN_2"/>
    <property type="match status" value="2"/>
</dbReference>
<dbReference type="SUPFAM" id="SSF51045">
    <property type="entry name" value="WW domain"/>
    <property type="match status" value="2"/>
</dbReference>
<keyword evidence="4" id="KW-0539">Nucleus</keyword>
<dbReference type="GO" id="GO:0045944">
    <property type="term" value="P:positive regulation of transcription by RNA polymerase II"/>
    <property type="evidence" value="ECO:0007669"/>
    <property type="project" value="TreeGrafter"/>
</dbReference>
<dbReference type="Pfam" id="PF00397">
    <property type="entry name" value="WW"/>
    <property type="match status" value="2"/>
</dbReference>
<feature type="compositionally biased region" description="Low complexity" evidence="5">
    <location>
        <begin position="272"/>
        <end position="285"/>
    </location>
</feature>
<evidence type="ECO:0000313" key="8">
    <source>
        <dbReference type="Proteomes" id="UP000276133"/>
    </source>
</evidence>
<dbReference type="Proteomes" id="UP000276133">
    <property type="component" value="Unassembled WGS sequence"/>
</dbReference>